<feature type="transmembrane region" description="Helical" evidence="8">
    <location>
        <begin position="225"/>
        <end position="245"/>
    </location>
</feature>
<organism evidence="10 11">
    <name type="scientific">Anaerospora hongkongensis</name>
    <dbReference type="NCBI Taxonomy" id="244830"/>
    <lineage>
        <taxon>Bacteria</taxon>
        <taxon>Bacillati</taxon>
        <taxon>Bacillota</taxon>
        <taxon>Negativicutes</taxon>
        <taxon>Selenomonadales</taxon>
        <taxon>Sporomusaceae</taxon>
        <taxon>Anaerospora</taxon>
    </lineage>
</organism>
<evidence type="ECO:0000256" key="3">
    <source>
        <dbReference type="ARBA" id="ARBA00022448"/>
    </source>
</evidence>
<dbReference type="GO" id="GO:0005886">
    <property type="term" value="C:plasma membrane"/>
    <property type="evidence" value="ECO:0007669"/>
    <property type="project" value="UniProtKB-SubCell"/>
</dbReference>
<dbReference type="InterPro" id="IPR036259">
    <property type="entry name" value="MFS_trans_sf"/>
</dbReference>
<accession>A0A4R1Q8L8</accession>
<protein>
    <submittedName>
        <fullName evidence="10">EmrB/QacA subfamily drug resistance transporter</fullName>
    </submittedName>
</protein>
<dbReference type="OrthoDB" id="146256at2"/>
<keyword evidence="11" id="KW-1185">Reference proteome</keyword>
<feature type="transmembrane region" description="Helical" evidence="8">
    <location>
        <begin position="298"/>
        <end position="320"/>
    </location>
</feature>
<dbReference type="InterPro" id="IPR020846">
    <property type="entry name" value="MFS_dom"/>
</dbReference>
<evidence type="ECO:0000256" key="7">
    <source>
        <dbReference type="ARBA" id="ARBA00023136"/>
    </source>
</evidence>
<dbReference type="InterPro" id="IPR011701">
    <property type="entry name" value="MFS"/>
</dbReference>
<dbReference type="Pfam" id="PF07690">
    <property type="entry name" value="MFS_1"/>
    <property type="match status" value="1"/>
</dbReference>
<keyword evidence="5 8" id="KW-0812">Transmembrane</keyword>
<dbReference type="PROSITE" id="PS50850">
    <property type="entry name" value="MFS"/>
    <property type="match status" value="1"/>
</dbReference>
<reference evidence="10 11" key="1">
    <citation type="submission" date="2019-03" db="EMBL/GenBank/DDBJ databases">
        <title>Genomic Encyclopedia of Type Strains, Phase IV (KMG-IV): sequencing the most valuable type-strain genomes for metagenomic binning, comparative biology and taxonomic classification.</title>
        <authorList>
            <person name="Goeker M."/>
        </authorList>
    </citation>
    <scope>NUCLEOTIDE SEQUENCE [LARGE SCALE GENOMIC DNA]</scope>
    <source>
        <strain evidence="10 11">DSM 15969</strain>
    </source>
</reference>
<name>A0A4R1Q8L8_9FIRM</name>
<keyword evidence="7 8" id="KW-0472">Membrane</keyword>
<keyword evidence="4" id="KW-1003">Cell membrane</keyword>
<feature type="transmembrane region" description="Helical" evidence="8">
    <location>
        <begin position="327"/>
        <end position="345"/>
    </location>
</feature>
<dbReference type="NCBIfam" id="TIGR00711">
    <property type="entry name" value="efflux_EmrB"/>
    <property type="match status" value="1"/>
</dbReference>
<feature type="transmembrane region" description="Helical" evidence="8">
    <location>
        <begin position="266"/>
        <end position="286"/>
    </location>
</feature>
<keyword evidence="6 8" id="KW-1133">Transmembrane helix</keyword>
<feature type="transmembrane region" description="Helical" evidence="8">
    <location>
        <begin position="162"/>
        <end position="181"/>
    </location>
</feature>
<feature type="transmembrane region" description="Helical" evidence="8">
    <location>
        <begin position="74"/>
        <end position="93"/>
    </location>
</feature>
<dbReference type="RefSeq" id="WP_132077472.1">
    <property type="nucleotide sequence ID" value="NZ_SLUI01000004.1"/>
</dbReference>
<evidence type="ECO:0000313" key="11">
    <source>
        <dbReference type="Proteomes" id="UP000295063"/>
    </source>
</evidence>
<evidence type="ECO:0000259" key="9">
    <source>
        <dbReference type="PROSITE" id="PS50850"/>
    </source>
</evidence>
<sequence>MKNNKWLALAVIILGTFMTMLDTSIVNIAIPKLMEIFHVDLSNVKWVLSAYSLALAAVIPLTGFLIDTFGTKRVFIFALSMFTLGSMLCGLSWSNSSLVMFRIIQAIGGGMIMPVAVTIIFTVFPHEERGAAMGYWGIVGMFGPALGPTIGGYIIANMDWGMMFLVNVPLGILGLIIASNALENSPTKPFQRFDIVGFISSVIGIVSLLYVLSEGASIDWGNTKNWILLSVGIISTVVFIANELTVKEPLLDLRVIKIYNYTVSQIVQTLHGLAFMGGVLILPLYLQQVRGFSALDTGFLLFPSAIAAGVTSAISGRLLVKVGLRKLTVPGLFIVAVTTYQLSLLDMNTSVQTILLLSTLRGLGMGFCMQPVGTAGIYAVPSHLVGRASALQNTIKQINQALCITVLTTLIQSHRLQFADRITEQASGILQQQAYNEALNYAMMLTLITILLSIIAVMFMKDQKIIKAQKA</sequence>
<feature type="transmembrane region" description="Helical" evidence="8">
    <location>
        <begin position="193"/>
        <end position="213"/>
    </location>
</feature>
<dbReference type="Proteomes" id="UP000295063">
    <property type="component" value="Unassembled WGS sequence"/>
</dbReference>
<comment type="caution">
    <text evidence="10">The sequence shown here is derived from an EMBL/GenBank/DDBJ whole genome shotgun (WGS) entry which is preliminary data.</text>
</comment>
<dbReference type="CDD" id="cd17503">
    <property type="entry name" value="MFS_LmrB_MDR_like"/>
    <property type="match status" value="1"/>
</dbReference>
<feature type="transmembrane region" description="Helical" evidence="8">
    <location>
        <begin position="7"/>
        <end position="30"/>
    </location>
</feature>
<dbReference type="Gene3D" id="1.20.1250.20">
    <property type="entry name" value="MFS general substrate transporter like domains"/>
    <property type="match status" value="1"/>
</dbReference>
<gene>
    <name evidence="10" type="ORF">EV210_10431</name>
</gene>
<evidence type="ECO:0000256" key="8">
    <source>
        <dbReference type="SAM" id="Phobius"/>
    </source>
</evidence>
<feature type="transmembrane region" description="Helical" evidence="8">
    <location>
        <begin position="438"/>
        <end position="460"/>
    </location>
</feature>
<dbReference type="InterPro" id="IPR004638">
    <property type="entry name" value="EmrB-like"/>
</dbReference>
<proteinExistence type="inferred from homology"/>
<dbReference type="SUPFAM" id="SSF103473">
    <property type="entry name" value="MFS general substrate transporter"/>
    <property type="match status" value="1"/>
</dbReference>
<dbReference type="EMBL" id="SLUI01000004">
    <property type="protein sequence ID" value="TCL38065.1"/>
    <property type="molecule type" value="Genomic_DNA"/>
</dbReference>
<keyword evidence="3" id="KW-0813">Transport</keyword>
<feature type="domain" description="Major facilitator superfamily (MFS) profile" evidence="9">
    <location>
        <begin position="8"/>
        <end position="464"/>
    </location>
</feature>
<dbReference type="PANTHER" id="PTHR42718:SF9">
    <property type="entry name" value="MAJOR FACILITATOR SUPERFAMILY MULTIDRUG TRANSPORTER MFSC"/>
    <property type="match status" value="1"/>
</dbReference>
<dbReference type="GO" id="GO:0022857">
    <property type="term" value="F:transmembrane transporter activity"/>
    <property type="evidence" value="ECO:0007669"/>
    <property type="project" value="InterPro"/>
</dbReference>
<evidence type="ECO:0000256" key="5">
    <source>
        <dbReference type="ARBA" id="ARBA00022692"/>
    </source>
</evidence>
<dbReference type="AlphaFoldDB" id="A0A4R1Q8L8"/>
<evidence type="ECO:0000256" key="6">
    <source>
        <dbReference type="ARBA" id="ARBA00022989"/>
    </source>
</evidence>
<dbReference type="PRINTS" id="PR01036">
    <property type="entry name" value="TCRTETB"/>
</dbReference>
<comment type="similarity">
    <text evidence="2">Belongs to the major facilitator superfamily. EmrB family.</text>
</comment>
<feature type="transmembrane region" description="Helical" evidence="8">
    <location>
        <begin position="99"/>
        <end position="123"/>
    </location>
</feature>
<evidence type="ECO:0000313" key="10">
    <source>
        <dbReference type="EMBL" id="TCL38065.1"/>
    </source>
</evidence>
<comment type="subcellular location">
    <subcellularLocation>
        <location evidence="1">Cell membrane</location>
        <topology evidence="1">Multi-pass membrane protein</topology>
    </subcellularLocation>
</comment>
<evidence type="ECO:0000256" key="1">
    <source>
        <dbReference type="ARBA" id="ARBA00004651"/>
    </source>
</evidence>
<feature type="transmembrane region" description="Helical" evidence="8">
    <location>
        <begin position="50"/>
        <end position="67"/>
    </location>
</feature>
<evidence type="ECO:0000256" key="2">
    <source>
        <dbReference type="ARBA" id="ARBA00008537"/>
    </source>
</evidence>
<dbReference type="Gene3D" id="1.20.1720.10">
    <property type="entry name" value="Multidrug resistance protein D"/>
    <property type="match status" value="1"/>
</dbReference>
<dbReference type="PANTHER" id="PTHR42718">
    <property type="entry name" value="MAJOR FACILITATOR SUPERFAMILY MULTIDRUG TRANSPORTER MFSC"/>
    <property type="match status" value="1"/>
</dbReference>
<evidence type="ECO:0000256" key="4">
    <source>
        <dbReference type="ARBA" id="ARBA00022475"/>
    </source>
</evidence>
<feature type="transmembrane region" description="Helical" evidence="8">
    <location>
        <begin position="135"/>
        <end position="156"/>
    </location>
</feature>